<reference evidence="2" key="2">
    <citation type="submission" date="2016-02" db="EMBL/GenBank/DDBJ databases">
        <title>Genome sequencing of Aspergillus luchuensis NBRC 4314.</title>
        <authorList>
            <person name="Yamada O."/>
        </authorList>
    </citation>
    <scope>NUCLEOTIDE SEQUENCE [LARGE SCALE GENOMIC DNA]</scope>
    <source>
        <strain evidence="2">RIB 2604</strain>
    </source>
</reference>
<evidence type="ECO:0000313" key="2">
    <source>
        <dbReference type="Proteomes" id="UP000075230"/>
    </source>
</evidence>
<evidence type="ECO:0000313" key="1">
    <source>
        <dbReference type="EMBL" id="GAT31261.1"/>
    </source>
</evidence>
<protein>
    <submittedName>
        <fullName evidence="1">Gramicidin S synthetase 1</fullName>
    </submittedName>
</protein>
<sequence>MAALQVDELARAPDFCSWYFSPLHPSKPGTWPVRTVRISAIPERGPNSHPIGTPRAELGWVKPSRTSYDVTCPTEAKVLRDLPGSAL</sequence>
<comment type="caution">
    <text evidence="1">The sequence shown here is derived from an EMBL/GenBank/DDBJ whole genome shotgun (WGS) entry which is preliminary data.</text>
</comment>
<gene>
    <name evidence="1" type="ORF">RIB2604_04200200</name>
</gene>
<accession>A0A146G363</accession>
<proteinExistence type="predicted"/>
<dbReference type="AlphaFoldDB" id="A0A146G363"/>
<dbReference type="EMBL" id="BCWF01000041">
    <property type="protein sequence ID" value="GAT31261.1"/>
    <property type="molecule type" value="Genomic_DNA"/>
</dbReference>
<reference evidence="1 2" key="1">
    <citation type="journal article" date="2016" name="DNA Res.">
        <title>Genome sequence of Aspergillus luchuensis NBRC 4314.</title>
        <authorList>
            <person name="Yamada O."/>
            <person name="Machida M."/>
            <person name="Hosoyama A."/>
            <person name="Goto M."/>
            <person name="Takahashi T."/>
            <person name="Futagami T."/>
            <person name="Yamagata Y."/>
            <person name="Takeuchi M."/>
            <person name="Kobayashi T."/>
            <person name="Koike H."/>
            <person name="Abe K."/>
            <person name="Asai K."/>
            <person name="Arita M."/>
            <person name="Fujita N."/>
            <person name="Fukuda K."/>
            <person name="Higa K."/>
            <person name="Horikawa H."/>
            <person name="Ishikawa T."/>
            <person name="Jinno K."/>
            <person name="Kato Y."/>
            <person name="Kirimura K."/>
            <person name="Mizutani O."/>
            <person name="Nakasone K."/>
            <person name="Sano M."/>
            <person name="Shiraishi Y."/>
            <person name="Tsukahara M."/>
            <person name="Gomi K."/>
        </authorList>
    </citation>
    <scope>NUCLEOTIDE SEQUENCE [LARGE SCALE GENOMIC DNA]</scope>
    <source>
        <strain evidence="1 2">RIB 2604</strain>
    </source>
</reference>
<organism evidence="1 2">
    <name type="scientific">Aspergillus kawachii</name>
    <name type="common">White koji mold</name>
    <name type="synonym">Aspergillus awamori var. kawachi</name>
    <dbReference type="NCBI Taxonomy" id="1069201"/>
    <lineage>
        <taxon>Eukaryota</taxon>
        <taxon>Fungi</taxon>
        <taxon>Dikarya</taxon>
        <taxon>Ascomycota</taxon>
        <taxon>Pezizomycotina</taxon>
        <taxon>Eurotiomycetes</taxon>
        <taxon>Eurotiomycetidae</taxon>
        <taxon>Eurotiales</taxon>
        <taxon>Aspergillaceae</taxon>
        <taxon>Aspergillus</taxon>
        <taxon>Aspergillus subgen. Circumdati</taxon>
    </lineage>
</organism>
<name>A0A146G363_ASPKA</name>
<dbReference type="Proteomes" id="UP000075230">
    <property type="component" value="Unassembled WGS sequence"/>
</dbReference>